<organism evidence="2 3">
    <name type="scientific">Geomonas diazotrophica</name>
    <dbReference type="NCBI Taxonomy" id="2843197"/>
    <lineage>
        <taxon>Bacteria</taxon>
        <taxon>Pseudomonadati</taxon>
        <taxon>Thermodesulfobacteriota</taxon>
        <taxon>Desulfuromonadia</taxon>
        <taxon>Geobacterales</taxon>
        <taxon>Geobacteraceae</taxon>
        <taxon>Geomonas</taxon>
    </lineage>
</organism>
<proteinExistence type="predicted"/>
<dbReference type="InterPro" id="IPR047057">
    <property type="entry name" value="MerR_fam"/>
</dbReference>
<feature type="domain" description="HTH merR-type" evidence="1">
    <location>
        <begin position="1"/>
        <end position="70"/>
    </location>
</feature>
<evidence type="ECO:0000259" key="1">
    <source>
        <dbReference type="PROSITE" id="PS50937"/>
    </source>
</evidence>
<protein>
    <submittedName>
        <fullName evidence="2">MerR family transcriptional regulator</fullName>
    </submittedName>
</protein>
<evidence type="ECO:0000313" key="2">
    <source>
        <dbReference type="EMBL" id="QWV97160.1"/>
    </source>
</evidence>
<name>A0ABX8JFK2_9BACT</name>
<dbReference type="Proteomes" id="UP000683493">
    <property type="component" value="Chromosome"/>
</dbReference>
<dbReference type="EMBL" id="CP076724">
    <property type="protein sequence ID" value="QWV97160.1"/>
    <property type="molecule type" value="Genomic_DNA"/>
</dbReference>
<dbReference type="PANTHER" id="PTHR30204:SF90">
    <property type="entry name" value="HTH-TYPE TRANSCRIPTIONAL ACTIVATOR MTA"/>
    <property type="match status" value="1"/>
</dbReference>
<dbReference type="InterPro" id="IPR000551">
    <property type="entry name" value="MerR-type_HTH_dom"/>
</dbReference>
<dbReference type="Pfam" id="PF13411">
    <property type="entry name" value="MerR_1"/>
    <property type="match status" value="1"/>
</dbReference>
<evidence type="ECO:0000313" key="3">
    <source>
        <dbReference type="Proteomes" id="UP000683493"/>
    </source>
</evidence>
<accession>A0ABX8JFK2</accession>
<gene>
    <name evidence="2" type="ORF">KP005_17735</name>
</gene>
<dbReference type="SMART" id="SM00422">
    <property type="entry name" value="HTH_MERR"/>
    <property type="match status" value="1"/>
</dbReference>
<dbReference type="PROSITE" id="PS50937">
    <property type="entry name" value="HTH_MERR_2"/>
    <property type="match status" value="1"/>
</dbReference>
<sequence length="189" mass="21153">MYRISQLASKFGLSRSTLLYYDQEGLLSPSGRSDAGYRLYSDGDLERLAAIVSFRKAGLSVEETRALLASGEGEQSVIRRRLDAIGEQIRALQAQQHLLARMLRVQSGGELPESVDKETWVAMLRAAGMDDEAMETWHAEFERRAPQAHHSFLLSLGIPEQEARAIREWSAAAGIATPAKPRRNFPRER</sequence>
<keyword evidence="3" id="KW-1185">Reference proteome</keyword>
<reference evidence="2 3" key="1">
    <citation type="submission" date="2021-06" db="EMBL/GenBank/DDBJ databases">
        <title>Gemonas diversity in paddy soil.</title>
        <authorList>
            <person name="Liu G."/>
        </authorList>
    </citation>
    <scope>NUCLEOTIDE SEQUENCE [LARGE SCALE GENOMIC DNA]</scope>
    <source>
        <strain evidence="2 3">RG29</strain>
    </source>
</reference>
<dbReference type="PANTHER" id="PTHR30204">
    <property type="entry name" value="REDOX-CYCLING DRUG-SENSING TRANSCRIPTIONAL ACTIVATOR SOXR"/>
    <property type="match status" value="1"/>
</dbReference>